<dbReference type="AlphaFoldDB" id="A0A803NB14"/>
<organism evidence="2 3">
    <name type="scientific">Chenopodium quinoa</name>
    <name type="common">Quinoa</name>
    <dbReference type="NCBI Taxonomy" id="63459"/>
    <lineage>
        <taxon>Eukaryota</taxon>
        <taxon>Viridiplantae</taxon>
        <taxon>Streptophyta</taxon>
        <taxon>Embryophyta</taxon>
        <taxon>Tracheophyta</taxon>
        <taxon>Spermatophyta</taxon>
        <taxon>Magnoliopsida</taxon>
        <taxon>eudicotyledons</taxon>
        <taxon>Gunneridae</taxon>
        <taxon>Pentapetalae</taxon>
        <taxon>Caryophyllales</taxon>
        <taxon>Chenopodiaceae</taxon>
        <taxon>Chenopodioideae</taxon>
        <taxon>Atripliceae</taxon>
        <taxon>Chenopodium</taxon>
    </lineage>
</organism>
<dbReference type="Gramene" id="AUR62043213-RA">
    <property type="protein sequence ID" value="AUR62043213-RA:cds"/>
    <property type="gene ID" value="AUR62043213"/>
</dbReference>
<accession>A0A803NB14</accession>
<keyword evidence="1" id="KW-0812">Transmembrane</keyword>
<feature type="transmembrane region" description="Helical" evidence="1">
    <location>
        <begin position="161"/>
        <end position="179"/>
    </location>
</feature>
<evidence type="ECO:0000256" key="1">
    <source>
        <dbReference type="SAM" id="Phobius"/>
    </source>
</evidence>
<name>A0A803NB14_CHEQI</name>
<sequence>MLSNSLGILHEIKLVSMESVRGVNVPMYTTLRRTTVAFTMVVEYLVARQKYSLRVLGRMFLQFDLACFYLAAFHLTCSTFSVKAPTSSVLVSMPITNSKERLKKASWFRLAFPCLLLACCLVSVAVLFWFWLVTAAVPFTVVVLFLLFYTVSCCCFVQSAVVLLSAWCCACLVLAAAAIC</sequence>
<proteinExistence type="predicted"/>
<keyword evidence="1" id="KW-1133">Transmembrane helix</keyword>
<reference evidence="2" key="2">
    <citation type="submission" date="2021-03" db="UniProtKB">
        <authorList>
            <consortium name="EnsemblPlants"/>
        </authorList>
    </citation>
    <scope>IDENTIFICATION</scope>
</reference>
<keyword evidence="3" id="KW-1185">Reference proteome</keyword>
<evidence type="ECO:0000313" key="2">
    <source>
        <dbReference type="EnsemblPlants" id="AUR62043213-RA:cds"/>
    </source>
</evidence>
<dbReference type="Proteomes" id="UP000596660">
    <property type="component" value="Unplaced"/>
</dbReference>
<protein>
    <submittedName>
        <fullName evidence="2">Uncharacterized protein</fullName>
    </submittedName>
</protein>
<evidence type="ECO:0000313" key="3">
    <source>
        <dbReference type="Proteomes" id="UP000596660"/>
    </source>
</evidence>
<reference evidence="2" key="1">
    <citation type="journal article" date="2017" name="Nature">
        <title>The genome of Chenopodium quinoa.</title>
        <authorList>
            <person name="Jarvis D.E."/>
            <person name="Ho Y.S."/>
            <person name="Lightfoot D.J."/>
            <person name="Schmoeckel S.M."/>
            <person name="Li B."/>
            <person name="Borm T.J.A."/>
            <person name="Ohyanagi H."/>
            <person name="Mineta K."/>
            <person name="Michell C.T."/>
            <person name="Saber N."/>
            <person name="Kharbatia N.M."/>
            <person name="Rupper R.R."/>
            <person name="Sharp A.R."/>
            <person name="Dally N."/>
            <person name="Boughton B.A."/>
            <person name="Woo Y.H."/>
            <person name="Gao G."/>
            <person name="Schijlen E.G.W.M."/>
            <person name="Guo X."/>
            <person name="Momin A.A."/>
            <person name="Negrao S."/>
            <person name="Al-Babili S."/>
            <person name="Gehring C."/>
            <person name="Roessner U."/>
            <person name="Jung C."/>
            <person name="Murphy K."/>
            <person name="Arold S.T."/>
            <person name="Gojobori T."/>
            <person name="van der Linden C.G."/>
            <person name="van Loo E.N."/>
            <person name="Jellen E.N."/>
            <person name="Maughan P.J."/>
            <person name="Tester M."/>
        </authorList>
    </citation>
    <scope>NUCLEOTIDE SEQUENCE [LARGE SCALE GENOMIC DNA]</scope>
    <source>
        <strain evidence="2">cv. PI 614886</strain>
    </source>
</reference>
<keyword evidence="1" id="KW-0472">Membrane</keyword>
<feature type="transmembrane region" description="Helical" evidence="1">
    <location>
        <begin position="137"/>
        <end position="156"/>
    </location>
</feature>
<dbReference type="EnsemblPlants" id="AUR62043213-RA">
    <property type="protein sequence ID" value="AUR62043213-RA:cds"/>
    <property type="gene ID" value="AUR62043213"/>
</dbReference>
<feature type="transmembrane region" description="Helical" evidence="1">
    <location>
        <begin position="107"/>
        <end position="131"/>
    </location>
</feature>